<feature type="coiled-coil region" evidence="2">
    <location>
        <begin position="106"/>
        <end position="133"/>
    </location>
</feature>
<evidence type="ECO:0000313" key="6">
    <source>
        <dbReference type="EMBL" id="MBS7526280.1"/>
    </source>
</evidence>
<evidence type="ECO:0000259" key="5">
    <source>
        <dbReference type="Pfam" id="PF25989"/>
    </source>
</evidence>
<dbReference type="SUPFAM" id="SSF111369">
    <property type="entry name" value="HlyD-like secretion proteins"/>
    <property type="match status" value="1"/>
</dbReference>
<dbReference type="PRINTS" id="PR01490">
    <property type="entry name" value="RTXTOXIND"/>
</dbReference>
<dbReference type="RefSeq" id="WP_213236083.1">
    <property type="nucleotide sequence ID" value="NZ_JAHBCL010000009.1"/>
</dbReference>
<dbReference type="Gene3D" id="2.40.420.20">
    <property type="match status" value="1"/>
</dbReference>
<evidence type="ECO:0000313" key="7">
    <source>
        <dbReference type="Proteomes" id="UP000746471"/>
    </source>
</evidence>
<dbReference type="InterPro" id="IPR058637">
    <property type="entry name" value="YknX-like_C"/>
</dbReference>
<sequence>MKYNLKLMGWLVLLTVSLTACQSDSTDANSVENQIVVTSTAAETTVFTDGFKTIGAVRPANVLSVTPALGGTIKEVFVKNGAYVEAGDILYRLDDSTAKANYEATVSSLKTTRDNLSIQLKDAEKQLADIEALHAVGAATDSARTSAQSQVSSLSKQYDNAATAYREQVRILSAGITDYTVKSPVEGIVNDFELNAGERVSSQTAVQVIQTDGMLIETALTFDQLKRLDTIEKSVVTIDGDVYDADVETLSFLQNEITKMYDVTLTLLNVDEMLLDGIACEIDFLEAPRTAMTLPLSAIKYIGEDQYAFYIEDSTAVRVPVELGSIAGDRIEVRDLPTDKVWIARGVDQIQDGMRVQILE</sequence>
<dbReference type="EMBL" id="JAHBCL010000009">
    <property type="protein sequence ID" value="MBS7526280.1"/>
    <property type="molecule type" value="Genomic_DNA"/>
</dbReference>
<proteinExistence type="inferred from homology"/>
<reference evidence="6 7" key="1">
    <citation type="submission" date="2021-05" db="EMBL/GenBank/DDBJ databases">
        <title>Fusibacter ferrireducens sp. nov., an anaerobic, sulfur- and Fe-reducing bacterium isolated from the mangrove sediment.</title>
        <authorList>
            <person name="Qiu D."/>
        </authorList>
    </citation>
    <scope>NUCLEOTIDE SEQUENCE [LARGE SCALE GENOMIC DNA]</scope>
    <source>
        <strain evidence="6 7">DSM 12116</strain>
    </source>
</reference>
<evidence type="ECO:0000259" key="4">
    <source>
        <dbReference type="Pfam" id="PF25917"/>
    </source>
</evidence>
<comment type="caution">
    <text evidence="6">The sequence shown here is derived from an EMBL/GenBank/DDBJ whole genome shotgun (WGS) entry which is preliminary data.</text>
</comment>
<dbReference type="Pfam" id="PF25917">
    <property type="entry name" value="BSH_RND"/>
    <property type="match status" value="1"/>
</dbReference>
<keyword evidence="2" id="KW-0175">Coiled coil</keyword>
<dbReference type="Gene3D" id="1.10.287.470">
    <property type="entry name" value="Helix hairpin bin"/>
    <property type="match status" value="1"/>
</dbReference>
<organism evidence="6 7">
    <name type="scientific">Fusibacter paucivorans</name>
    <dbReference type="NCBI Taxonomy" id="76009"/>
    <lineage>
        <taxon>Bacteria</taxon>
        <taxon>Bacillati</taxon>
        <taxon>Bacillota</taxon>
        <taxon>Clostridia</taxon>
        <taxon>Eubacteriales</taxon>
        <taxon>Eubacteriales Family XII. Incertae Sedis</taxon>
        <taxon>Fusibacter</taxon>
    </lineage>
</organism>
<feature type="chain" id="PRO_5045324264" evidence="3">
    <location>
        <begin position="23"/>
        <end position="360"/>
    </location>
</feature>
<keyword evidence="3" id="KW-0732">Signal</keyword>
<feature type="domain" description="Multidrug resistance protein MdtA-like barrel-sandwich hybrid" evidence="4">
    <location>
        <begin position="62"/>
        <end position="209"/>
    </location>
</feature>
<evidence type="ECO:0000256" key="2">
    <source>
        <dbReference type="SAM" id="Coils"/>
    </source>
</evidence>
<dbReference type="Gene3D" id="2.40.30.170">
    <property type="match status" value="1"/>
</dbReference>
<evidence type="ECO:0000256" key="3">
    <source>
        <dbReference type="SAM" id="SignalP"/>
    </source>
</evidence>
<dbReference type="NCBIfam" id="TIGR01730">
    <property type="entry name" value="RND_mfp"/>
    <property type="match status" value="1"/>
</dbReference>
<feature type="domain" description="YknX-like C-terminal permuted SH3-like" evidence="5">
    <location>
        <begin position="291"/>
        <end position="357"/>
    </location>
</feature>
<dbReference type="InterPro" id="IPR058625">
    <property type="entry name" value="MdtA-like_BSH"/>
</dbReference>
<dbReference type="Gene3D" id="2.40.50.100">
    <property type="match status" value="1"/>
</dbReference>
<comment type="similarity">
    <text evidence="1">Belongs to the membrane fusion protein (MFP) (TC 8.A.1) family.</text>
</comment>
<dbReference type="Proteomes" id="UP000746471">
    <property type="component" value="Unassembled WGS sequence"/>
</dbReference>
<accession>A0ABS5PM89</accession>
<name>A0ABS5PM89_9FIRM</name>
<dbReference type="Pfam" id="PF25989">
    <property type="entry name" value="YknX_C"/>
    <property type="match status" value="1"/>
</dbReference>
<dbReference type="PANTHER" id="PTHR30469">
    <property type="entry name" value="MULTIDRUG RESISTANCE PROTEIN MDTA"/>
    <property type="match status" value="1"/>
</dbReference>
<dbReference type="InterPro" id="IPR006143">
    <property type="entry name" value="RND_pump_MFP"/>
</dbReference>
<dbReference type="PROSITE" id="PS51257">
    <property type="entry name" value="PROKAR_LIPOPROTEIN"/>
    <property type="match status" value="1"/>
</dbReference>
<evidence type="ECO:0000256" key="1">
    <source>
        <dbReference type="ARBA" id="ARBA00009477"/>
    </source>
</evidence>
<protein>
    <submittedName>
        <fullName evidence="6">Efflux RND transporter periplasmic adaptor subunit</fullName>
    </submittedName>
</protein>
<gene>
    <name evidence="6" type="ORF">KHM83_06295</name>
</gene>
<feature type="signal peptide" evidence="3">
    <location>
        <begin position="1"/>
        <end position="22"/>
    </location>
</feature>
<keyword evidence="7" id="KW-1185">Reference proteome</keyword>